<dbReference type="EMBL" id="CP067134">
    <property type="protein sequence ID" value="WCR09608.1"/>
    <property type="molecule type" value="Genomic_DNA"/>
</dbReference>
<evidence type="ECO:0000256" key="1">
    <source>
        <dbReference type="SAM" id="SignalP"/>
    </source>
</evidence>
<accession>A0ABY7SSX6</accession>
<feature type="signal peptide" evidence="1">
    <location>
        <begin position="1"/>
        <end position="19"/>
    </location>
</feature>
<evidence type="ECO:0000313" key="2">
    <source>
        <dbReference type="EMBL" id="WCR09608.1"/>
    </source>
</evidence>
<reference evidence="2 3" key="1">
    <citation type="submission" date="2021-01" db="EMBL/GenBank/DDBJ databases">
        <title>Biogeographic distribution of Paracoccus.</title>
        <authorList>
            <person name="Hollensteiner J."/>
            <person name="Leineberger J."/>
            <person name="Brinkhoff T."/>
            <person name="Daniel R."/>
        </authorList>
    </citation>
    <scope>NUCLEOTIDE SEQUENCE [LARGE SCALE GENOMIC DNA]</scope>
    <source>
        <strain evidence="2 3">LMG25392</strain>
    </source>
</reference>
<gene>
    <name evidence="2" type="ORF">JHW45_10845</name>
</gene>
<keyword evidence="1" id="KW-0732">Signal</keyword>
<proteinExistence type="predicted"/>
<protein>
    <submittedName>
        <fullName evidence="2">DUF2059 domain-containing protein</fullName>
    </submittedName>
</protein>
<dbReference type="Proteomes" id="UP001218412">
    <property type="component" value="Chromosome"/>
</dbReference>
<keyword evidence="3" id="KW-1185">Reference proteome</keyword>
<feature type="chain" id="PRO_5045268756" evidence="1">
    <location>
        <begin position="20"/>
        <end position="290"/>
    </location>
</feature>
<sequence>MFRTLCLIAALLVAGAPQAQQPAPPQVMSEDAGDRAAQAARLWQVMDMDALMPILRQEALIEARAMQDEMFQNGGAGGWLDKVARIHDPARLEALFKDGIRRNLPATPDPRLEAALDFYRTGLGQRLIGLETSARQAMLDPETEAQARERFSAAASRADPRVRDIARLIETADLLGPNVAGGMNAAIAFSRGFADAGGFDMNMSEEQMLADAWAQEPAIRAETLGWLEAYLMLAYSPLNDAELQIYIAFAGSDEGRALSALLFAGFDALFLKTSRDLGVAAAAQMQGRAL</sequence>
<organism evidence="2 3">
    <name type="scientific">Paracoccus stylophorae</name>
    <dbReference type="NCBI Taxonomy" id="659350"/>
    <lineage>
        <taxon>Bacteria</taxon>
        <taxon>Pseudomonadati</taxon>
        <taxon>Pseudomonadota</taxon>
        <taxon>Alphaproteobacteria</taxon>
        <taxon>Rhodobacterales</taxon>
        <taxon>Paracoccaceae</taxon>
        <taxon>Paracoccus</taxon>
    </lineage>
</organism>
<evidence type="ECO:0000313" key="3">
    <source>
        <dbReference type="Proteomes" id="UP001218412"/>
    </source>
</evidence>
<dbReference type="RefSeq" id="WP_272857723.1">
    <property type="nucleotide sequence ID" value="NZ_CP067134.1"/>
</dbReference>
<name>A0ABY7SSX6_9RHOB</name>